<name>A0A2G3PUL6_WILMA</name>
<dbReference type="Gene3D" id="3.20.20.150">
    <property type="entry name" value="Divalent-metal-dependent TIM barrel enzymes"/>
    <property type="match status" value="1"/>
</dbReference>
<dbReference type="Proteomes" id="UP000225108">
    <property type="component" value="Unassembled WGS sequence"/>
</dbReference>
<evidence type="ECO:0000313" key="2">
    <source>
        <dbReference type="EMBL" id="PHV68722.1"/>
    </source>
</evidence>
<dbReference type="InterPro" id="IPR036237">
    <property type="entry name" value="Xyl_isomerase-like_sf"/>
</dbReference>
<evidence type="ECO:0000256" key="1">
    <source>
        <dbReference type="SAM" id="MobiDB-lite"/>
    </source>
</evidence>
<feature type="region of interest" description="Disordered" evidence="1">
    <location>
        <begin position="279"/>
        <end position="301"/>
    </location>
</feature>
<sequence length="301" mass="33030">MSAGLAVFQSLWAMEDLPSTANQWSLPEQIHLIAAAGFNGVAVDLGARRAPAAAELAPLIQGSDLNAAVFAFVHTIDDLRAAIAYAHQVGAGQMVVCAQIYGFDPEALAGTVARWYELCRDEQIDMQLETHRNTVTNDIRFTELILRHLDPRIELAGDLSHYVCANEMPDEPTREYEDLVTAILDRCGSLQGRIATRAQVQIPLGTPAGERWEQRFRGWWEQGFRSIRARSAPGRQIMFCTELGTRPYAITDAAGAELSDRWTEALILKSWAHEAFEASGIEPSSPPATSPITVPSPHGSH</sequence>
<evidence type="ECO:0008006" key="4">
    <source>
        <dbReference type="Google" id="ProtNLM"/>
    </source>
</evidence>
<dbReference type="SUPFAM" id="SSF51658">
    <property type="entry name" value="Xylose isomerase-like"/>
    <property type="match status" value="1"/>
</dbReference>
<dbReference type="EMBL" id="PEBD01000004">
    <property type="protein sequence ID" value="PHV68722.1"/>
    <property type="molecule type" value="Genomic_DNA"/>
</dbReference>
<reference evidence="2 3" key="1">
    <citation type="submission" date="2017-10" db="EMBL/GenBank/DDBJ databases">
        <title>The draft genome sequence of Williamsia sp. BULT 1.1 isolated from the semi-arid grassland soils from South Africa.</title>
        <authorList>
            <person name="Kabwe M.H."/>
            <person name="Govender N."/>
            <person name="Mutseka Lunga P."/>
            <person name="Vikram S."/>
            <person name="Makhalanyane T.P."/>
        </authorList>
    </citation>
    <scope>NUCLEOTIDE SEQUENCE [LARGE SCALE GENOMIC DNA]</scope>
    <source>
        <strain evidence="2 3">BULT 1.1</strain>
    </source>
</reference>
<evidence type="ECO:0000313" key="3">
    <source>
        <dbReference type="Proteomes" id="UP000225108"/>
    </source>
</evidence>
<organism evidence="2 3">
    <name type="scientific">Williamsia marianensis</name>
    <dbReference type="NCBI Taxonomy" id="85044"/>
    <lineage>
        <taxon>Bacteria</taxon>
        <taxon>Bacillati</taxon>
        <taxon>Actinomycetota</taxon>
        <taxon>Actinomycetes</taxon>
        <taxon>Mycobacteriales</taxon>
        <taxon>Nocardiaceae</taxon>
        <taxon>Williamsia</taxon>
    </lineage>
</organism>
<dbReference type="RefSeq" id="WP_143696484.1">
    <property type="nucleotide sequence ID" value="NZ_PEBD01000004.1"/>
</dbReference>
<proteinExistence type="predicted"/>
<dbReference type="AlphaFoldDB" id="A0A2G3PUL6"/>
<gene>
    <name evidence="2" type="ORF">CSW57_06010</name>
</gene>
<comment type="caution">
    <text evidence="2">The sequence shown here is derived from an EMBL/GenBank/DDBJ whole genome shotgun (WGS) entry which is preliminary data.</text>
</comment>
<protein>
    <recommendedName>
        <fullName evidence="4">Xylose isomerase</fullName>
    </recommendedName>
</protein>
<accession>A0A2G3PUL6</accession>